<proteinExistence type="predicted"/>
<sequence length="107" mass="12045">MARSQFDNSPVSTNSSRTGVPPSLPTAMCNLETEGIKYGCGHYVATRTVNKIDCMRPTCTKSVRHPSNCRSSECAIYYGPARSETITHRTNEFCEHCDYWFKGSRVR</sequence>
<comment type="caution">
    <text evidence="2">The sequence shown here is derived from an EMBL/GenBank/DDBJ whole genome shotgun (WGS) entry which is preliminary data.</text>
</comment>
<evidence type="ECO:0000313" key="2">
    <source>
        <dbReference type="EMBL" id="GAW01582.1"/>
    </source>
</evidence>
<organism evidence="2 3">
    <name type="scientific">Lentinula edodes</name>
    <name type="common">Shiitake mushroom</name>
    <name type="synonym">Lentinus edodes</name>
    <dbReference type="NCBI Taxonomy" id="5353"/>
    <lineage>
        <taxon>Eukaryota</taxon>
        <taxon>Fungi</taxon>
        <taxon>Dikarya</taxon>
        <taxon>Basidiomycota</taxon>
        <taxon>Agaricomycotina</taxon>
        <taxon>Agaricomycetes</taxon>
        <taxon>Agaricomycetidae</taxon>
        <taxon>Agaricales</taxon>
        <taxon>Marasmiineae</taxon>
        <taxon>Omphalotaceae</taxon>
        <taxon>Lentinula</taxon>
    </lineage>
</organism>
<dbReference type="Proteomes" id="UP000188533">
    <property type="component" value="Unassembled WGS sequence"/>
</dbReference>
<feature type="region of interest" description="Disordered" evidence="1">
    <location>
        <begin position="1"/>
        <end position="23"/>
    </location>
</feature>
<dbReference type="AlphaFoldDB" id="A0A1Q3E2X9"/>
<gene>
    <name evidence="2" type="ORF">LENED_003184</name>
</gene>
<dbReference type="EMBL" id="BDGU01000066">
    <property type="protein sequence ID" value="GAW01582.1"/>
    <property type="molecule type" value="Genomic_DNA"/>
</dbReference>
<accession>A0A1Q3E2X9</accession>
<reference evidence="2 3" key="1">
    <citation type="submission" date="2016-08" db="EMBL/GenBank/DDBJ databases">
        <authorList>
            <consortium name="Lentinula edodes genome sequencing consortium"/>
            <person name="Sakamoto Y."/>
            <person name="Nakade K."/>
            <person name="Sato S."/>
            <person name="Yoshida Y."/>
            <person name="Miyazaki K."/>
            <person name="Natsume S."/>
            <person name="Konno N."/>
        </authorList>
    </citation>
    <scope>NUCLEOTIDE SEQUENCE [LARGE SCALE GENOMIC DNA]</scope>
    <source>
        <strain evidence="2 3">NBRC 111202</strain>
    </source>
</reference>
<keyword evidence="3" id="KW-1185">Reference proteome</keyword>
<feature type="compositionally biased region" description="Polar residues" evidence="1">
    <location>
        <begin position="1"/>
        <end position="18"/>
    </location>
</feature>
<evidence type="ECO:0000313" key="3">
    <source>
        <dbReference type="Proteomes" id="UP000188533"/>
    </source>
</evidence>
<protein>
    <submittedName>
        <fullName evidence="2">Uncharacterized protein</fullName>
    </submittedName>
</protein>
<reference evidence="2 3" key="2">
    <citation type="submission" date="2017-02" db="EMBL/GenBank/DDBJ databases">
        <title>A genome survey and senescence transcriptome analysis in Lentinula edodes.</title>
        <authorList>
            <person name="Sakamoto Y."/>
            <person name="Nakade K."/>
            <person name="Sato S."/>
            <person name="Yoshida Y."/>
            <person name="Miyazaki K."/>
            <person name="Natsume S."/>
            <person name="Konno N."/>
        </authorList>
    </citation>
    <scope>NUCLEOTIDE SEQUENCE [LARGE SCALE GENOMIC DNA]</scope>
    <source>
        <strain evidence="2 3">NBRC 111202</strain>
    </source>
</reference>
<name>A0A1Q3E2X9_LENED</name>
<evidence type="ECO:0000256" key="1">
    <source>
        <dbReference type="SAM" id="MobiDB-lite"/>
    </source>
</evidence>